<reference evidence="2 3" key="1">
    <citation type="journal article" date="2020" name="ISME J.">
        <title>Uncovering the hidden diversity of litter-decomposition mechanisms in mushroom-forming fungi.</title>
        <authorList>
            <person name="Floudas D."/>
            <person name="Bentzer J."/>
            <person name="Ahren D."/>
            <person name="Johansson T."/>
            <person name="Persson P."/>
            <person name="Tunlid A."/>
        </authorList>
    </citation>
    <scope>NUCLEOTIDE SEQUENCE [LARGE SCALE GENOMIC DNA]</scope>
    <source>
        <strain evidence="2 3">CBS 146.42</strain>
    </source>
</reference>
<feature type="compositionally biased region" description="Basic and acidic residues" evidence="1">
    <location>
        <begin position="11"/>
        <end position="22"/>
    </location>
</feature>
<accession>A0A8H5D1Q5</accession>
<organism evidence="2 3">
    <name type="scientific">Leucocoprinus leucothites</name>
    <dbReference type="NCBI Taxonomy" id="201217"/>
    <lineage>
        <taxon>Eukaryota</taxon>
        <taxon>Fungi</taxon>
        <taxon>Dikarya</taxon>
        <taxon>Basidiomycota</taxon>
        <taxon>Agaricomycotina</taxon>
        <taxon>Agaricomycetes</taxon>
        <taxon>Agaricomycetidae</taxon>
        <taxon>Agaricales</taxon>
        <taxon>Agaricineae</taxon>
        <taxon>Agaricaceae</taxon>
        <taxon>Leucocoprinus</taxon>
    </lineage>
</organism>
<dbReference type="EMBL" id="JAACJO010000012">
    <property type="protein sequence ID" value="KAF5351885.1"/>
    <property type="molecule type" value="Genomic_DNA"/>
</dbReference>
<evidence type="ECO:0000313" key="3">
    <source>
        <dbReference type="Proteomes" id="UP000559027"/>
    </source>
</evidence>
<dbReference type="Proteomes" id="UP000559027">
    <property type="component" value="Unassembled WGS sequence"/>
</dbReference>
<evidence type="ECO:0000313" key="2">
    <source>
        <dbReference type="EMBL" id="KAF5351885.1"/>
    </source>
</evidence>
<dbReference type="AlphaFoldDB" id="A0A8H5D1Q5"/>
<name>A0A8H5D1Q5_9AGAR</name>
<protein>
    <submittedName>
        <fullName evidence="2">Uncharacterized protein</fullName>
    </submittedName>
</protein>
<comment type="caution">
    <text evidence="2">The sequence shown here is derived from an EMBL/GenBank/DDBJ whole genome shotgun (WGS) entry which is preliminary data.</text>
</comment>
<feature type="compositionally biased region" description="Basic residues" evidence="1">
    <location>
        <begin position="1"/>
        <end position="10"/>
    </location>
</feature>
<proteinExistence type="predicted"/>
<gene>
    <name evidence="2" type="ORF">D9756_007530</name>
</gene>
<evidence type="ECO:0000256" key="1">
    <source>
        <dbReference type="SAM" id="MobiDB-lite"/>
    </source>
</evidence>
<sequence length="107" mass="12155">MGTHPIHHSQLRPERINPIKKELTPETYAEKDISAKRSIESPELARPIIETDLPSVAVAFNDDQDALILKPPAYLAKHRKKTYFSTVPHSPWSVTRRHPRDVTRGVG</sequence>
<keyword evidence="3" id="KW-1185">Reference proteome</keyword>
<feature type="region of interest" description="Disordered" evidence="1">
    <location>
        <begin position="1"/>
        <end position="22"/>
    </location>
</feature>
<feature type="region of interest" description="Disordered" evidence="1">
    <location>
        <begin position="88"/>
        <end position="107"/>
    </location>
</feature>